<organism evidence="3 4">
    <name type="scientific">Halopseudomonas salina</name>
    <dbReference type="NCBI Taxonomy" id="1323744"/>
    <lineage>
        <taxon>Bacteria</taxon>
        <taxon>Pseudomonadati</taxon>
        <taxon>Pseudomonadota</taxon>
        <taxon>Gammaproteobacteria</taxon>
        <taxon>Pseudomonadales</taxon>
        <taxon>Pseudomonadaceae</taxon>
        <taxon>Halopseudomonas</taxon>
    </lineage>
</organism>
<evidence type="ECO:0000256" key="2">
    <source>
        <dbReference type="SAM" id="Phobius"/>
    </source>
</evidence>
<evidence type="ECO:0000256" key="1">
    <source>
        <dbReference type="PIRNR" id="PIRNR016789"/>
    </source>
</evidence>
<keyword evidence="1 2" id="KW-0472">Membrane</keyword>
<dbReference type="PANTHER" id="PTHR35813:SF1">
    <property type="entry name" value="INNER MEMBRANE PROTEIN YBAN"/>
    <property type="match status" value="1"/>
</dbReference>
<dbReference type="RefSeq" id="WP_150278643.1">
    <property type="nucleotide sequence ID" value="NZ_BMFF01000003.1"/>
</dbReference>
<sequence length="132" mass="14453">MIRLLLWRGLASVFLGLGALGVVLPGLPTTPFLLVAAWAGSRGWPALEARMLEHPRYGSMIRNWRERRAVPRRAKWLASVMMLASAIMLWLVPVPLLLSAGGNAILLSVAFWLWSRPDTGDTSGTQSVTPPP</sequence>
<dbReference type="Pfam" id="PF04304">
    <property type="entry name" value="DUF454"/>
    <property type="match status" value="1"/>
</dbReference>
<dbReference type="Proteomes" id="UP000638188">
    <property type="component" value="Unassembled WGS sequence"/>
</dbReference>
<name>A0ABQ1PJ76_9GAMM</name>
<reference evidence="4" key="1">
    <citation type="journal article" date="2019" name="Int. J. Syst. Evol. Microbiol.">
        <title>The Global Catalogue of Microorganisms (GCM) 10K type strain sequencing project: providing services to taxonomists for standard genome sequencing and annotation.</title>
        <authorList>
            <consortium name="The Broad Institute Genomics Platform"/>
            <consortium name="The Broad Institute Genome Sequencing Center for Infectious Disease"/>
            <person name="Wu L."/>
            <person name="Ma J."/>
        </authorList>
    </citation>
    <scope>NUCLEOTIDE SEQUENCE [LARGE SCALE GENOMIC DNA]</scope>
    <source>
        <strain evidence="4">CGMCC 1.12482</strain>
    </source>
</reference>
<keyword evidence="4" id="KW-1185">Reference proteome</keyword>
<proteinExistence type="predicted"/>
<comment type="subcellular location">
    <subcellularLocation>
        <location evidence="1">Cell inner membrane</location>
        <topology evidence="1">Multi-pass membrane protein</topology>
    </subcellularLocation>
</comment>
<evidence type="ECO:0000313" key="3">
    <source>
        <dbReference type="EMBL" id="GGC98130.1"/>
    </source>
</evidence>
<feature type="transmembrane region" description="Helical" evidence="2">
    <location>
        <begin position="97"/>
        <end position="114"/>
    </location>
</feature>
<dbReference type="PANTHER" id="PTHR35813">
    <property type="entry name" value="INNER MEMBRANE PROTEIN YBAN"/>
    <property type="match status" value="1"/>
</dbReference>
<dbReference type="InterPro" id="IPR007401">
    <property type="entry name" value="DUF454"/>
</dbReference>
<protein>
    <recommendedName>
        <fullName evidence="1">Inner membrane protein</fullName>
    </recommendedName>
</protein>
<dbReference type="EMBL" id="BMFF01000003">
    <property type="protein sequence ID" value="GGC98130.1"/>
    <property type="molecule type" value="Genomic_DNA"/>
</dbReference>
<keyword evidence="1" id="KW-0997">Cell inner membrane</keyword>
<keyword evidence="1" id="KW-1003">Cell membrane</keyword>
<keyword evidence="2" id="KW-1133">Transmembrane helix</keyword>
<accession>A0ABQ1PJ76</accession>
<gene>
    <name evidence="3" type="ORF">GCM10007418_16840</name>
</gene>
<evidence type="ECO:0000313" key="4">
    <source>
        <dbReference type="Proteomes" id="UP000638188"/>
    </source>
</evidence>
<dbReference type="PIRSF" id="PIRSF016789">
    <property type="entry name" value="DUF454"/>
    <property type="match status" value="1"/>
</dbReference>
<comment type="caution">
    <text evidence="3">The sequence shown here is derived from an EMBL/GenBank/DDBJ whole genome shotgun (WGS) entry which is preliminary data.</text>
</comment>
<keyword evidence="2" id="KW-0812">Transmembrane</keyword>